<comment type="subcellular location">
    <subcellularLocation>
        <location evidence="1">Membrane</location>
        <topology evidence="1">Multi-pass membrane protein</topology>
    </subcellularLocation>
</comment>
<comment type="similarity">
    <text evidence="2">Belongs to the polycystin family.</text>
</comment>
<dbReference type="Pfam" id="PF08016">
    <property type="entry name" value="PKD_channel"/>
    <property type="match status" value="1"/>
</dbReference>
<evidence type="ECO:0000256" key="5">
    <source>
        <dbReference type="ARBA" id="ARBA00023136"/>
    </source>
</evidence>
<evidence type="ECO:0000256" key="4">
    <source>
        <dbReference type="ARBA" id="ARBA00022989"/>
    </source>
</evidence>
<feature type="transmembrane region" description="Helical" evidence="6">
    <location>
        <begin position="208"/>
        <end position="234"/>
    </location>
</feature>
<evidence type="ECO:0000256" key="6">
    <source>
        <dbReference type="SAM" id="Phobius"/>
    </source>
</evidence>
<feature type="transmembrane region" description="Helical" evidence="6">
    <location>
        <begin position="275"/>
        <end position="296"/>
    </location>
</feature>
<evidence type="ECO:0000256" key="2">
    <source>
        <dbReference type="ARBA" id="ARBA00007200"/>
    </source>
</evidence>
<evidence type="ECO:0000313" key="11">
    <source>
        <dbReference type="Proteomes" id="UP001283361"/>
    </source>
</evidence>
<accession>A0AAE0Y805</accession>
<comment type="caution">
    <text evidence="10">The sequence shown here is derived from an EMBL/GenBank/DDBJ whole genome shotgun (WGS) entry which is preliminary data.</text>
</comment>
<dbReference type="PANTHER" id="PTHR10877">
    <property type="entry name" value="POLYCYSTIN FAMILY MEMBER"/>
    <property type="match status" value="1"/>
</dbReference>
<protein>
    <recommendedName>
        <fullName evidence="12">Polycystin cation channel PKD1/PKD2 domain-containing protein</fullName>
    </recommendedName>
</protein>
<dbReference type="GO" id="GO:0050982">
    <property type="term" value="P:detection of mechanical stimulus"/>
    <property type="evidence" value="ECO:0007669"/>
    <property type="project" value="TreeGrafter"/>
</dbReference>
<evidence type="ECO:0000259" key="8">
    <source>
        <dbReference type="Pfam" id="PF08016"/>
    </source>
</evidence>
<evidence type="ECO:0000259" key="9">
    <source>
        <dbReference type="Pfam" id="PF20519"/>
    </source>
</evidence>
<gene>
    <name evidence="10" type="ORF">RRG08_036818</name>
</gene>
<dbReference type="GO" id="GO:0005262">
    <property type="term" value="F:calcium channel activity"/>
    <property type="evidence" value="ECO:0007669"/>
    <property type="project" value="TreeGrafter"/>
</dbReference>
<dbReference type="InterPro" id="IPR051223">
    <property type="entry name" value="Polycystin"/>
</dbReference>
<dbReference type="PANTHER" id="PTHR10877:SF194">
    <property type="entry name" value="LOCATION OF VULVA DEFECTIVE 1"/>
    <property type="match status" value="1"/>
</dbReference>
<evidence type="ECO:0008006" key="12">
    <source>
        <dbReference type="Google" id="ProtNLM"/>
    </source>
</evidence>
<dbReference type="InterPro" id="IPR046791">
    <property type="entry name" value="Polycystin_dom"/>
</dbReference>
<organism evidence="10 11">
    <name type="scientific">Elysia crispata</name>
    <name type="common">lettuce slug</name>
    <dbReference type="NCBI Taxonomy" id="231223"/>
    <lineage>
        <taxon>Eukaryota</taxon>
        <taxon>Metazoa</taxon>
        <taxon>Spiralia</taxon>
        <taxon>Lophotrochozoa</taxon>
        <taxon>Mollusca</taxon>
        <taxon>Gastropoda</taxon>
        <taxon>Heterobranchia</taxon>
        <taxon>Euthyneura</taxon>
        <taxon>Panpulmonata</taxon>
        <taxon>Sacoglossa</taxon>
        <taxon>Placobranchoidea</taxon>
        <taxon>Plakobranchidae</taxon>
        <taxon>Elysia</taxon>
    </lineage>
</organism>
<dbReference type="Proteomes" id="UP001283361">
    <property type="component" value="Unassembled WGS sequence"/>
</dbReference>
<evidence type="ECO:0000256" key="1">
    <source>
        <dbReference type="ARBA" id="ARBA00004141"/>
    </source>
</evidence>
<proteinExistence type="inferred from homology"/>
<feature type="domain" description="Polycystin cation channel PKD1/PKD2" evidence="8">
    <location>
        <begin position="84"/>
        <end position="302"/>
    </location>
</feature>
<keyword evidence="4 6" id="KW-1133">Transmembrane helix</keyword>
<reference evidence="10" key="1">
    <citation type="journal article" date="2023" name="G3 (Bethesda)">
        <title>A reference genome for the long-term kleptoplast-retaining sea slug Elysia crispata morphotype clarki.</title>
        <authorList>
            <person name="Eastman K.E."/>
            <person name="Pendleton A.L."/>
            <person name="Shaikh M.A."/>
            <person name="Suttiyut T."/>
            <person name="Ogas R."/>
            <person name="Tomko P."/>
            <person name="Gavelis G."/>
            <person name="Widhalm J.R."/>
            <person name="Wisecaver J.H."/>
        </authorList>
    </citation>
    <scope>NUCLEOTIDE SEQUENCE</scope>
    <source>
        <strain evidence="10">ECLA1</strain>
    </source>
</reference>
<dbReference type="EMBL" id="JAWDGP010006766">
    <property type="protein sequence ID" value="KAK3735770.1"/>
    <property type="molecule type" value="Genomic_DNA"/>
</dbReference>
<feature type="transmembrane region" description="Helical" evidence="6">
    <location>
        <begin position="175"/>
        <end position="196"/>
    </location>
</feature>
<feature type="transmembrane region" description="Helical" evidence="6">
    <location>
        <begin position="81"/>
        <end position="101"/>
    </location>
</feature>
<evidence type="ECO:0000256" key="3">
    <source>
        <dbReference type="ARBA" id="ARBA00022692"/>
    </source>
</evidence>
<feature type="chain" id="PRO_5041927062" description="Polycystin cation channel PKD1/PKD2 domain-containing protein" evidence="7">
    <location>
        <begin position="20"/>
        <end position="362"/>
    </location>
</feature>
<feature type="signal peptide" evidence="7">
    <location>
        <begin position="1"/>
        <end position="19"/>
    </location>
</feature>
<keyword evidence="3 6" id="KW-0812">Transmembrane</keyword>
<evidence type="ECO:0000256" key="7">
    <source>
        <dbReference type="SAM" id="SignalP"/>
    </source>
</evidence>
<keyword evidence="7" id="KW-0732">Signal</keyword>
<dbReference type="Pfam" id="PF20519">
    <property type="entry name" value="Polycystin_dom"/>
    <property type="match status" value="1"/>
</dbReference>
<dbReference type="InterPro" id="IPR013122">
    <property type="entry name" value="PKD1_2_channel"/>
</dbReference>
<name>A0AAE0Y805_9GAST</name>
<keyword evidence="11" id="KW-1185">Reference proteome</keyword>
<keyword evidence="5 6" id="KW-0472">Membrane</keyword>
<feature type="domain" description="Polycystin" evidence="9">
    <location>
        <begin position="20"/>
        <end position="61"/>
    </location>
</feature>
<dbReference type="GO" id="GO:0016020">
    <property type="term" value="C:membrane"/>
    <property type="evidence" value="ECO:0007669"/>
    <property type="project" value="UniProtKB-SubCell"/>
</dbReference>
<sequence>MLYSALCRVLCRVLCSVLCMNVIKNSFWIDQYTRFVVIDFSVLNLNSNIASSIRIRFDFHRSAPYWHASSFHFFYILAGNYFYYIAIVAVFFTLINAYNIWKELLLVYKLGPSSYFDELSSYVEISKVLLSTILCYVYFRKSYLKYSLLHEIKYSYLSRGRHGFIDFFEMAVMDYVFTVTAGFLVFLCIFQLFHMLSKIRRLVVFMRLVLMAVKLFYMPVLSGMAFTFLSNILFCSTNENFSGFGLSYLMVNQYFIKPRAIYRELTANHPYVGPLFYFMMGMMISLFLFNIFLAFLNEAYSSIHNQVSLERYKVREKSRLEYVYDFLGIKTRTKRDEHDDLQLVDRENDRNLLSFVKRLQAT</sequence>
<evidence type="ECO:0000313" key="10">
    <source>
        <dbReference type="EMBL" id="KAK3735770.1"/>
    </source>
</evidence>
<dbReference type="AlphaFoldDB" id="A0AAE0Y805"/>